<proteinExistence type="predicted"/>
<name>A0A1W0WQG5_HYPEX</name>
<feature type="signal peptide" evidence="3">
    <location>
        <begin position="1"/>
        <end position="30"/>
    </location>
</feature>
<evidence type="ECO:0000256" key="2">
    <source>
        <dbReference type="ARBA" id="ARBA00023157"/>
    </source>
</evidence>
<dbReference type="PANTHER" id="PTHR10036:SF3">
    <property type="entry name" value="PROTEIN SLEEPLESS-RELATED"/>
    <property type="match status" value="1"/>
</dbReference>
<organism evidence="4 5">
    <name type="scientific">Hypsibius exemplaris</name>
    <name type="common">Freshwater tardigrade</name>
    <dbReference type="NCBI Taxonomy" id="2072580"/>
    <lineage>
        <taxon>Eukaryota</taxon>
        <taxon>Metazoa</taxon>
        <taxon>Ecdysozoa</taxon>
        <taxon>Tardigrada</taxon>
        <taxon>Eutardigrada</taxon>
        <taxon>Parachela</taxon>
        <taxon>Hypsibioidea</taxon>
        <taxon>Hypsibiidae</taxon>
        <taxon>Hypsibius</taxon>
    </lineage>
</organism>
<keyword evidence="5" id="KW-1185">Reference proteome</keyword>
<evidence type="ECO:0000313" key="5">
    <source>
        <dbReference type="Proteomes" id="UP000192578"/>
    </source>
</evidence>
<protein>
    <recommendedName>
        <fullName evidence="6">UPAR/Ly6 domain-containing protein</fullName>
    </recommendedName>
</protein>
<feature type="chain" id="PRO_5012709490" description="UPAR/Ly6 domain-containing protein" evidence="3">
    <location>
        <begin position="31"/>
        <end position="165"/>
    </location>
</feature>
<keyword evidence="2" id="KW-1015">Disulfide bond</keyword>
<comment type="caution">
    <text evidence="4">The sequence shown here is derived from an EMBL/GenBank/DDBJ whole genome shotgun (WGS) entry which is preliminary data.</text>
</comment>
<evidence type="ECO:0008006" key="6">
    <source>
        <dbReference type="Google" id="ProtNLM"/>
    </source>
</evidence>
<dbReference type="CDD" id="cd00117">
    <property type="entry name" value="TFP"/>
    <property type="match status" value="1"/>
</dbReference>
<dbReference type="EMBL" id="MTYJ01000060">
    <property type="protein sequence ID" value="OQV17448.1"/>
    <property type="molecule type" value="Genomic_DNA"/>
</dbReference>
<dbReference type="PANTHER" id="PTHR10036">
    <property type="entry name" value="CD59 GLYCOPROTEIN"/>
    <property type="match status" value="1"/>
</dbReference>
<dbReference type="Proteomes" id="UP000192578">
    <property type="component" value="Unassembled WGS sequence"/>
</dbReference>
<dbReference type="OrthoDB" id="8177818at2759"/>
<sequence length="165" mass="17597">MMTPYGLLVMNGSAIALSLFLGLFLRLANGKDARADVTTTTANSASQILQCYQCHDQANNSLCSRPSDLMACKTSYRSNVCSTKVTRSPENGIRISKSCDTGPCNLGNMEALALGFDKLCDRTQPKWTCSSCCTSDGCNINLGGRMSAATTTMAALLGISLLRFL</sequence>
<accession>A0A1W0WQG5</accession>
<reference evidence="5" key="1">
    <citation type="submission" date="2017-01" db="EMBL/GenBank/DDBJ databases">
        <title>Comparative genomics of anhydrobiosis in the tardigrade Hypsibius dujardini.</title>
        <authorList>
            <person name="Yoshida Y."/>
            <person name="Koutsovoulos G."/>
            <person name="Laetsch D."/>
            <person name="Stevens L."/>
            <person name="Kumar S."/>
            <person name="Horikawa D."/>
            <person name="Ishino K."/>
            <person name="Komine S."/>
            <person name="Tomita M."/>
            <person name="Blaxter M."/>
            <person name="Arakawa K."/>
        </authorList>
    </citation>
    <scope>NUCLEOTIDE SEQUENCE [LARGE SCALE GENOMIC DNA]</scope>
    <source>
        <strain evidence="5">Z151</strain>
    </source>
</reference>
<evidence type="ECO:0000256" key="3">
    <source>
        <dbReference type="SAM" id="SignalP"/>
    </source>
</evidence>
<keyword evidence="1 3" id="KW-0732">Signal</keyword>
<dbReference type="AlphaFoldDB" id="A0A1W0WQG5"/>
<evidence type="ECO:0000313" key="4">
    <source>
        <dbReference type="EMBL" id="OQV17448.1"/>
    </source>
</evidence>
<evidence type="ECO:0000256" key="1">
    <source>
        <dbReference type="ARBA" id="ARBA00022729"/>
    </source>
</evidence>
<gene>
    <name evidence="4" type="ORF">BV898_08383</name>
</gene>